<reference evidence="1 2" key="1">
    <citation type="submission" date="2020-08" db="EMBL/GenBank/DDBJ databases">
        <title>Above-ground endophytic microbial communities from plants in different locations in the United States.</title>
        <authorList>
            <person name="Frank C."/>
        </authorList>
    </citation>
    <scope>NUCLEOTIDE SEQUENCE [LARGE SCALE GENOMIC DNA]</scope>
    <source>
        <strain evidence="1 2">WP4_2_2</strain>
    </source>
</reference>
<proteinExistence type="predicted"/>
<dbReference type="Proteomes" id="UP000571554">
    <property type="component" value="Unassembled WGS sequence"/>
</dbReference>
<comment type="caution">
    <text evidence="1">The sequence shown here is derived from an EMBL/GenBank/DDBJ whole genome shotgun (WGS) entry which is preliminary data.</text>
</comment>
<accession>A0A7W9WWD0</accession>
<keyword evidence="2" id="KW-1185">Reference proteome</keyword>
<name>A0A7W9WWD0_9BURK</name>
<evidence type="ECO:0000313" key="1">
    <source>
        <dbReference type="EMBL" id="MBB6105823.1"/>
    </source>
</evidence>
<evidence type="ECO:0000313" key="2">
    <source>
        <dbReference type="Proteomes" id="UP000571554"/>
    </source>
</evidence>
<dbReference type="EMBL" id="JACHBW010000020">
    <property type="protein sequence ID" value="MBB6105823.1"/>
    <property type="molecule type" value="Genomic_DNA"/>
</dbReference>
<dbReference type="AlphaFoldDB" id="A0A7W9WWD0"/>
<gene>
    <name evidence="1" type="ORF">F4827_005693</name>
</gene>
<organism evidence="1 2">
    <name type="scientific">Paraburkholderia bannensis</name>
    <dbReference type="NCBI Taxonomy" id="765414"/>
    <lineage>
        <taxon>Bacteria</taxon>
        <taxon>Pseudomonadati</taxon>
        <taxon>Pseudomonadota</taxon>
        <taxon>Betaproteobacteria</taxon>
        <taxon>Burkholderiales</taxon>
        <taxon>Burkholderiaceae</taxon>
        <taxon>Paraburkholderia</taxon>
    </lineage>
</organism>
<protein>
    <submittedName>
        <fullName evidence="1">Uncharacterized protein</fullName>
    </submittedName>
</protein>
<sequence length="88" mass="10043">MCFARTRLSRSTSHQRPATKRLVCLQNPDRPGLRRVTSPFLASRRFPSNVAGSNPTHGLYGIKRLVMQSFPAHNPLPDCLRKRRRTDS</sequence>